<keyword evidence="3" id="KW-1185">Reference proteome</keyword>
<reference evidence="2 3" key="1">
    <citation type="submission" date="2021-07" db="EMBL/GenBank/DDBJ databases">
        <authorList>
            <person name="Palmer J.M."/>
        </authorList>
    </citation>
    <scope>NUCLEOTIDE SEQUENCE [LARGE SCALE GENOMIC DNA]</scope>
    <source>
        <strain evidence="2 3">AT_MEX2019</strain>
        <tissue evidence="2">Muscle</tissue>
    </source>
</reference>
<comment type="caution">
    <text evidence="2">The sequence shown here is derived from an EMBL/GenBank/DDBJ whole genome shotgun (WGS) entry which is preliminary data.</text>
</comment>
<organism evidence="2 3">
    <name type="scientific">Ataeniobius toweri</name>
    <dbReference type="NCBI Taxonomy" id="208326"/>
    <lineage>
        <taxon>Eukaryota</taxon>
        <taxon>Metazoa</taxon>
        <taxon>Chordata</taxon>
        <taxon>Craniata</taxon>
        <taxon>Vertebrata</taxon>
        <taxon>Euteleostomi</taxon>
        <taxon>Actinopterygii</taxon>
        <taxon>Neopterygii</taxon>
        <taxon>Teleostei</taxon>
        <taxon>Neoteleostei</taxon>
        <taxon>Acanthomorphata</taxon>
        <taxon>Ovalentaria</taxon>
        <taxon>Atherinomorphae</taxon>
        <taxon>Cyprinodontiformes</taxon>
        <taxon>Goodeidae</taxon>
        <taxon>Ataeniobius</taxon>
    </lineage>
</organism>
<accession>A0ABU7B3X5</accession>
<keyword evidence="1" id="KW-0812">Transmembrane</keyword>
<evidence type="ECO:0000256" key="1">
    <source>
        <dbReference type="SAM" id="Phobius"/>
    </source>
</evidence>
<name>A0ABU7B3X5_9TELE</name>
<dbReference type="Proteomes" id="UP001345963">
    <property type="component" value="Unassembled WGS sequence"/>
</dbReference>
<dbReference type="EMBL" id="JAHUTI010039534">
    <property type="protein sequence ID" value="MED6244393.1"/>
    <property type="molecule type" value="Genomic_DNA"/>
</dbReference>
<evidence type="ECO:0000313" key="3">
    <source>
        <dbReference type="Proteomes" id="UP001345963"/>
    </source>
</evidence>
<gene>
    <name evidence="2" type="ORF">ATANTOWER_008079</name>
</gene>
<keyword evidence="1" id="KW-0472">Membrane</keyword>
<feature type="transmembrane region" description="Helical" evidence="1">
    <location>
        <begin position="97"/>
        <end position="117"/>
    </location>
</feature>
<evidence type="ECO:0000313" key="2">
    <source>
        <dbReference type="EMBL" id="MED6244393.1"/>
    </source>
</evidence>
<protein>
    <submittedName>
        <fullName evidence="2">Uncharacterized protein</fullName>
    </submittedName>
</protein>
<proteinExistence type="predicted"/>
<feature type="transmembrane region" description="Helical" evidence="1">
    <location>
        <begin position="69"/>
        <end position="91"/>
    </location>
</feature>
<feature type="transmembrane region" description="Helical" evidence="1">
    <location>
        <begin position="39"/>
        <end position="57"/>
    </location>
</feature>
<sequence length="129" mass="13340">MLLHSEGEACGCSVGGSAAACGGTILKWSRKKFSSASEALPLSALGLVLGSLAAGGWCRPWAWPSRLEVPVWLSALCLALCLFGLGAAASVPCWRPASVVCVWLTCGVWLPGTAAAFRSRVYLPFAALS</sequence>
<keyword evidence="1" id="KW-1133">Transmembrane helix</keyword>